<reference evidence="2" key="1">
    <citation type="journal article" date="2003" name="Genome Biol.">
        <title>An integrated gene annotation and transcriptional profiling approach towards the full gene content of the Drosophila genome.</title>
        <authorList>
            <person name="Hild M."/>
            <person name="Beckmann B."/>
            <person name="Haas S.A."/>
            <person name="Koch B."/>
            <person name="Solovyev V."/>
            <person name="Busold C."/>
            <person name="Fellenberg K."/>
            <person name="Boutros M."/>
            <person name="Vingron M."/>
            <person name="Sauer F."/>
            <person name="Hoheisel J.D."/>
            <person name="Paro R."/>
        </authorList>
    </citation>
    <scope>NUCLEOTIDE SEQUENCE</scope>
</reference>
<sequence length="110" mass="12512">MFGPEQLRNSCPRLRPSVEVDHPLRRSPSHQRNRPVLRIQSASRIPAASRRSLEKCQSNLFKEPRICVGGSSQNPLPEERPRKNQRRQMLSIVARSTGGLFFTPITIDAI</sequence>
<organism evidence="2">
    <name type="scientific">Drosophila melanogaster</name>
    <name type="common">Fruit fly</name>
    <dbReference type="NCBI Taxonomy" id="7227"/>
    <lineage>
        <taxon>Eukaryota</taxon>
        <taxon>Metazoa</taxon>
        <taxon>Ecdysozoa</taxon>
        <taxon>Arthropoda</taxon>
        <taxon>Hexapoda</taxon>
        <taxon>Insecta</taxon>
        <taxon>Pterygota</taxon>
        <taxon>Neoptera</taxon>
        <taxon>Endopterygota</taxon>
        <taxon>Diptera</taxon>
        <taxon>Brachycera</taxon>
        <taxon>Muscomorpha</taxon>
        <taxon>Ephydroidea</taxon>
        <taxon>Drosophilidae</taxon>
        <taxon>Drosophila</taxon>
        <taxon>Sophophora</taxon>
    </lineage>
</organism>
<proteinExistence type="predicted"/>
<dbReference type="AlphaFoldDB" id="Q6IHU6"/>
<feature type="region of interest" description="Disordered" evidence="1">
    <location>
        <begin position="1"/>
        <end position="34"/>
    </location>
</feature>
<gene>
    <name evidence="2" type="ORF">HDC00910</name>
</gene>
<accession>Q6IHU6</accession>
<protein>
    <submittedName>
        <fullName evidence="2">HDC00910</fullName>
    </submittedName>
</protein>
<feature type="region of interest" description="Disordered" evidence="1">
    <location>
        <begin position="67"/>
        <end position="86"/>
    </location>
</feature>
<evidence type="ECO:0000313" key="2">
    <source>
        <dbReference type="EMBL" id="DAA03519.1"/>
    </source>
</evidence>
<feature type="compositionally biased region" description="Basic residues" evidence="1">
    <location>
        <begin position="25"/>
        <end position="34"/>
    </location>
</feature>
<dbReference type="EMBL" id="BK003320">
    <property type="protein sequence ID" value="DAA03519.1"/>
    <property type="molecule type" value="Genomic_DNA"/>
</dbReference>
<evidence type="ECO:0000256" key="1">
    <source>
        <dbReference type="SAM" id="MobiDB-lite"/>
    </source>
</evidence>
<name>Q6IHU6_DROME</name>